<dbReference type="SUPFAM" id="SSF48334">
    <property type="entry name" value="DNA repair protein MutS, domain III"/>
    <property type="match status" value="1"/>
</dbReference>
<dbReference type="PATRIC" id="fig|1346330.5.peg.2130"/>
<comment type="similarity">
    <text evidence="1">Belongs to the DNA mismatch repair MutS family.</text>
</comment>
<dbReference type="InterPro" id="IPR027417">
    <property type="entry name" value="P-loop_NTPase"/>
</dbReference>
<dbReference type="Gene3D" id="3.40.50.300">
    <property type="entry name" value="P-loop containing nucleotide triphosphate hydrolases"/>
    <property type="match status" value="1"/>
</dbReference>
<evidence type="ECO:0000256" key="2">
    <source>
        <dbReference type="ARBA" id="ARBA00022741"/>
    </source>
</evidence>
<evidence type="ECO:0000256" key="5">
    <source>
        <dbReference type="ARBA" id="ARBA00023204"/>
    </source>
</evidence>
<dbReference type="GO" id="GO:0030983">
    <property type="term" value="F:mismatched DNA binding"/>
    <property type="evidence" value="ECO:0007669"/>
    <property type="project" value="InterPro"/>
</dbReference>
<evidence type="ECO:0000256" key="1">
    <source>
        <dbReference type="ARBA" id="ARBA00006271"/>
    </source>
</evidence>
<dbReference type="RefSeq" id="WP_021070292.1">
    <property type="nucleotide sequence ID" value="NZ_ATDL01000015.1"/>
</dbReference>
<dbReference type="GO" id="GO:0006298">
    <property type="term" value="P:mismatch repair"/>
    <property type="evidence" value="ECO:0007669"/>
    <property type="project" value="InterPro"/>
</dbReference>
<evidence type="ECO:0000256" key="3">
    <source>
        <dbReference type="ARBA" id="ARBA00022840"/>
    </source>
</evidence>
<accession>U2J1E5</accession>
<dbReference type="GO" id="GO:0140664">
    <property type="term" value="F:ATP-dependent DNA damage sensor activity"/>
    <property type="evidence" value="ECO:0007669"/>
    <property type="project" value="InterPro"/>
</dbReference>
<dbReference type="Pfam" id="PF00488">
    <property type="entry name" value="MutS_V"/>
    <property type="match status" value="1"/>
</dbReference>
<feature type="domain" description="DNA mismatch repair proteins mutS family" evidence="6">
    <location>
        <begin position="256"/>
        <end position="434"/>
    </location>
</feature>
<keyword evidence="3" id="KW-0067">ATP-binding</keyword>
<keyword evidence="2" id="KW-0547">Nucleotide-binding</keyword>
<dbReference type="Gene3D" id="1.10.1420.10">
    <property type="match status" value="1"/>
</dbReference>
<reference evidence="7 8" key="1">
    <citation type="journal article" date="2013" name="Genome Announc.">
        <title>The Draft Genome Sequence of Sphingomonas paucimobilis Strain HER1398 (Proteobacteria), Host to the Giant PAU Phage, Indicates That It Is a Member of the Genus Sphingobacterium (Bacteroidetes).</title>
        <authorList>
            <person name="White R.A.III."/>
            <person name="Suttle C.A."/>
        </authorList>
    </citation>
    <scope>NUCLEOTIDE SEQUENCE [LARGE SCALE GENOMIC DNA]</scope>
    <source>
        <strain evidence="7 8">HER1398</strain>
    </source>
</reference>
<dbReference type="EMBL" id="ATDL01000015">
    <property type="protein sequence ID" value="ERJ58799.1"/>
    <property type="molecule type" value="Genomic_DNA"/>
</dbReference>
<dbReference type="Pfam" id="PF05192">
    <property type="entry name" value="MutS_III"/>
    <property type="match status" value="1"/>
</dbReference>
<name>U2J1E5_9SPHI</name>
<evidence type="ECO:0000313" key="8">
    <source>
        <dbReference type="Proteomes" id="UP000016584"/>
    </source>
</evidence>
<keyword evidence="8" id="KW-1185">Reference proteome</keyword>
<keyword evidence="4" id="KW-0238">DNA-binding</keyword>
<dbReference type="InterPro" id="IPR045076">
    <property type="entry name" value="MutS"/>
</dbReference>
<dbReference type="AlphaFoldDB" id="U2J1E5"/>
<evidence type="ECO:0000256" key="4">
    <source>
        <dbReference type="ARBA" id="ARBA00023125"/>
    </source>
</evidence>
<dbReference type="OrthoDB" id="1097361at2"/>
<keyword evidence="5" id="KW-0234">DNA repair</keyword>
<proteinExistence type="inferred from homology"/>
<dbReference type="Proteomes" id="UP000016584">
    <property type="component" value="Unassembled WGS sequence"/>
</dbReference>
<comment type="caution">
    <text evidence="7">The sequence shown here is derived from an EMBL/GenBank/DDBJ whole genome shotgun (WGS) entry which is preliminary data.</text>
</comment>
<sequence>MKFKVDQQTLEELNLLGRSKPGSVQQLFSRVKSRAGEHLLDRMFKVPLVTKEEIENRIDCFRFFQHKDIEFPFDAKELSELAEYFSRVYSQSTIKTYFQVFWNRLLVQLLNDTRFKKELQALHALVSVLQKLDQLIPKLKDMPYPMSQRIELIRQQIQSGVFRELVVSNIYEGFTLFQIARYQQQLQGSLSSCVGDILSFIAELDVYIAVSNVARERNFTYPIVQSVETNIWKGIDLRHPAIEHAVGNDFHLGQEHNLFFLTGANMAGKSTWMKTLGISLYLAHMGFPVAAKSYEFSVREGMYSSINVADNVALGYSHFYSEVIRVKQAAEAVASGARLVLFFDELFKGTNVKDAFDGTLAVTRGFARYRQSLFMISTHIIEVGEELKELPGIQFGFMPTIMNGHRPQYTYSLKEGITEDRQGMMIIRNEGILDLI</sequence>
<evidence type="ECO:0000313" key="7">
    <source>
        <dbReference type="EMBL" id="ERJ58799.1"/>
    </source>
</evidence>
<organism evidence="7 8">
    <name type="scientific">Sphingobacterium paucimobilis HER1398</name>
    <dbReference type="NCBI Taxonomy" id="1346330"/>
    <lineage>
        <taxon>Bacteria</taxon>
        <taxon>Pseudomonadati</taxon>
        <taxon>Bacteroidota</taxon>
        <taxon>Sphingobacteriia</taxon>
        <taxon>Sphingobacteriales</taxon>
        <taxon>Sphingobacteriaceae</taxon>
        <taxon>Sphingobacterium</taxon>
    </lineage>
</organism>
<dbReference type="SMART" id="SM00534">
    <property type="entry name" value="MUTSac"/>
    <property type="match status" value="1"/>
</dbReference>
<gene>
    <name evidence="7" type="ORF">M472_08460</name>
</gene>
<dbReference type="STRING" id="1346330.M472_08460"/>
<dbReference type="InterPro" id="IPR036187">
    <property type="entry name" value="DNA_mismatch_repair_MutS_sf"/>
</dbReference>
<protein>
    <recommendedName>
        <fullName evidence="6">DNA mismatch repair proteins mutS family domain-containing protein</fullName>
    </recommendedName>
</protein>
<keyword evidence="5" id="KW-0227">DNA damage</keyword>
<dbReference type="PANTHER" id="PTHR11361:SF34">
    <property type="entry name" value="DNA MISMATCH REPAIR PROTEIN MSH1, MITOCHONDRIAL"/>
    <property type="match status" value="1"/>
</dbReference>
<dbReference type="PANTHER" id="PTHR11361">
    <property type="entry name" value="DNA MISMATCH REPAIR PROTEIN MUTS FAMILY MEMBER"/>
    <property type="match status" value="1"/>
</dbReference>
<dbReference type="InterPro" id="IPR007696">
    <property type="entry name" value="DNA_mismatch_repair_MutS_core"/>
</dbReference>
<evidence type="ECO:0000259" key="6">
    <source>
        <dbReference type="SMART" id="SM00534"/>
    </source>
</evidence>
<dbReference type="eggNOG" id="COG0249">
    <property type="taxonomic scope" value="Bacteria"/>
</dbReference>
<dbReference type="SUPFAM" id="SSF52540">
    <property type="entry name" value="P-loop containing nucleoside triphosphate hydrolases"/>
    <property type="match status" value="1"/>
</dbReference>
<dbReference type="GO" id="GO:0005524">
    <property type="term" value="F:ATP binding"/>
    <property type="evidence" value="ECO:0007669"/>
    <property type="project" value="UniProtKB-KW"/>
</dbReference>
<dbReference type="InterPro" id="IPR000432">
    <property type="entry name" value="DNA_mismatch_repair_MutS_C"/>
</dbReference>